<gene>
    <name evidence="2" type="ORF">QRX88_08675</name>
</gene>
<dbReference type="RefSeq" id="WP_285905939.1">
    <property type="nucleotide sequence ID" value="NZ_JASUBC010000002.1"/>
</dbReference>
<name>A0ABD4ZSV3_ENTGA</name>
<evidence type="ECO:0000313" key="3">
    <source>
        <dbReference type="Proteomes" id="UP001241571"/>
    </source>
</evidence>
<dbReference type="Gene3D" id="1.10.287.1490">
    <property type="match status" value="1"/>
</dbReference>
<dbReference type="SUPFAM" id="SSF57997">
    <property type="entry name" value="Tropomyosin"/>
    <property type="match status" value="2"/>
</dbReference>
<evidence type="ECO:0000256" key="1">
    <source>
        <dbReference type="SAM" id="MobiDB-lite"/>
    </source>
</evidence>
<reference evidence="2 3" key="1">
    <citation type="submission" date="2023-06" db="EMBL/GenBank/DDBJ databases">
        <title>Acute promotion of culturable opportunistic pathogens and persistent increase of antibiotic resistance following antibiotic exposure in mouse gut microbiota.</title>
        <authorList>
            <person name="Li L."/>
            <person name="Wang B."/>
            <person name="Sun Y."/>
            <person name="Wang M."/>
            <person name="Xu H."/>
        </authorList>
    </citation>
    <scope>NUCLEOTIDE SEQUENCE [LARGE SCALE GENOMIC DNA]</scope>
    <source>
        <strain evidence="2 3">CRI2_2</strain>
    </source>
</reference>
<comment type="caution">
    <text evidence="2">The sequence shown here is derived from an EMBL/GenBank/DDBJ whole genome shotgun (WGS) entry which is preliminary data.</text>
</comment>
<dbReference type="Gene3D" id="1.20.5.170">
    <property type="match status" value="1"/>
</dbReference>
<dbReference type="EMBL" id="JASUBT010000005">
    <property type="protein sequence ID" value="MDL4935785.1"/>
    <property type="molecule type" value="Genomic_DNA"/>
</dbReference>
<dbReference type="PANTHER" id="PTHR43049">
    <property type="entry name" value="EARLY ENDOSOME ANTIGEN"/>
    <property type="match status" value="1"/>
</dbReference>
<accession>A0ABD4ZSV3</accession>
<evidence type="ECO:0000313" key="2">
    <source>
        <dbReference type="EMBL" id="MDL4935785.1"/>
    </source>
</evidence>
<feature type="compositionally biased region" description="Low complexity" evidence="1">
    <location>
        <begin position="411"/>
        <end position="427"/>
    </location>
</feature>
<feature type="region of interest" description="Disordered" evidence="1">
    <location>
        <begin position="404"/>
        <end position="427"/>
    </location>
</feature>
<dbReference type="Proteomes" id="UP001241571">
    <property type="component" value="Unassembled WGS sequence"/>
</dbReference>
<organism evidence="2 3">
    <name type="scientific">Enterococcus gallinarum</name>
    <dbReference type="NCBI Taxonomy" id="1353"/>
    <lineage>
        <taxon>Bacteria</taxon>
        <taxon>Bacillati</taxon>
        <taxon>Bacillota</taxon>
        <taxon>Bacilli</taxon>
        <taxon>Lactobacillales</taxon>
        <taxon>Enterococcaceae</taxon>
        <taxon>Enterococcus</taxon>
    </lineage>
</organism>
<protein>
    <submittedName>
        <fullName evidence="2">Uncharacterized protein</fullName>
    </submittedName>
</protein>
<dbReference type="PANTHER" id="PTHR43049:SF1">
    <property type="entry name" value="EARLY ENDOSOME ANTIGEN"/>
    <property type="match status" value="1"/>
</dbReference>
<proteinExistence type="predicted"/>
<sequence length="1384" mass="149314">MIIHVLDRQFNTLTAMDNSLPGAIHFFNDNFHIFLESVSTLELSVTKSNPDIQYLIVGNYLQFNYQGNDYLMTIRVVDETDFQIDIEAESLTFDLLNESVGEYSATAPRSIEAYLNDILVDSDVVIGLNEVRSSTRTLSWEGDATVLERLKSIVNYFGAEFEIITELNNDRSLKQLTLNIYKEYSESGSNHGVGADRTDITLEVGKNVSSVRKKVDATEIFTSIKPTGNDGLTISSIEEYLYDSNRNLQFYTKKGSPRIYAPMANSLYGRKNAEQGGYIDNSAYTFDTDDVKTLYGNALSQLKKYCEPATTYEVEGYYELNIGDTVSINDFNFSPPLLLEARVAEMEVSFTDPAQNKTVFSNYVAFDSAISSDLLKQLEALKNKVGTVVSDVAVIEITANTAKETADSAKDTATSANNNANQAKDTANTANNTANNAANQAAAANKKVSEFEKTLNDTKDAVGALETDFADQQQALQEAVNKANEIEINVSGVLADVASINNDIENINADVSTINSTVSSISSKANEAYSKAQAVEGKTVTLEKSVDGLTGRLTAVETTSTSTTKKLNELEVTVDGQKQTLATVQTAANSALSKANVLETTVDGVKTTITSVQEDILNSDYSNIIPNSKGDSTKGYVVWGGGNFSTDGTQIAVTKGTSTTTYGIQTDYLVANVEKDMTYTLQLDVGSYYYTSVLDYCFLIYDDGQGNQKLPDIPVFSGSASFYTRSITFKPVRSGKVRVLLAVNLAATSASTGFRIKNLMMFKGESSIRAWQPAYSDMATLSKVNQVEATVDGVKTTVSSVKTTADSALSKATTTETTVNGLKTTISSVETTANSALTKANTAQSTADGNKATISSVKTTADSALSKATQTETTVNGLKTTVTSVQTTANNALTKATQVETTANGIRQTVTEVQTDLTKKKTNRDFKTSNTAASDSKKWTKFARTRLTRQYQDAAAGLDIIYNGDGGALPKPATIYIRHKQQDAMGQPTLVEIALTETSEIKAEDLAAVITSSTTTESVVEYYIRNNVGYSIINFSPFNEVSPECITYYASQPFITTLPTGKQATIFGKERGNLAGVTGVSSQITQLSDQINLKVSKGDLISQINVEAGKTLIQTGKLYLDAATVTFSGQAFIPVASIKDLTADAIKVGTLTGMTINGGKITGAEILSEFDYQVATGSTVWRKGKLSMSGGYFRNDFQTYAKSTGEIQNNGFSQFSNEAMQFVVFSGSQTTKADRFLSINPYSFTMTDSRGYGGNLTFQDLYNVEQTGLPAASGFTQYNSNSDSGNFPCARRMGRLVQLAGAFKNSNAINSTADPIKIGTVPVWARPNQIVNVIAQGSVMNKFLLQINVNGDILMSRYGTGASYGQIGAGSWLNIACTYSAADV</sequence>